<evidence type="ECO:0000313" key="2">
    <source>
        <dbReference type="Proteomes" id="UP001199916"/>
    </source>
</evidence>
<keyword evidence="2" id="KW-1185">Reference proteome</keyword>
<dbReference type="Proteomes" id="UP001199916">
    <property type="component" value="Unassembled WGS sequence"/>
</dbReference>
<evidence type="ECO:0000313" key="1">
    <source>
        <dbReference type="EMBL" id="MCE5171917.1"/>
    </source>
</evidence>
<reference evidence="1 2" key="1">
    <citation type="submission" date="2021-11" db="EMBL/GenBank/DDBJ databases">
        <title>Draft genome sequence of Paenibacillus profundus YoMME, a new Gram-positive bacteria with exoelectrogenic properties.</title>
        <authorList>
            <person name="Hubenova Y."/>
            <person name="Hubenova E."/>
            <person name="Manasiev Y."/>
            <person name="Peykov S."/>
            <person name="Mitov M."/>
        </authorList>
    </citation>
    <scope>NUCLEOTIDE SEQUENCE [LARGE SCALE GENOMIC DNA]</scope>
    <source>
        <strain evidence="1 2">YoMME</strain>
    </source>
</reference>
<accession>A0ABS8YK31</accession>
<dbReference type="EMBL" id="JAJNBZ010000022">
    <property type="protein sequence ID" value="MCE5171917.1"/>
    <property type="molecule type" value="Genomic_DNA"/>
</dbReference>
<proteinExistence type="predicted"/>
<gene>
    <name evidence="1" type="ORF">LQV63_21790</name>
</gene>
<protein>
    <submittedName>
        <fullName evidence="1">Uncharacterized protein</fullName>
    </submittedName>
</protein>
<sequence>MKALMEQAAVTSEGEANPQGFVAGIDWWSMYNWYVNHSQWIQTMGLMHMDREQEKDVAELLRNDYGRLAEQTR</sequence>
<organism evidence="1 2">
    <name type="scientific">Paenibacillus profundus</name>
    <dbReference type="NCBI Taxonomy" id="1173085"/>
    <lineage>
        <taxon>Bacteria</taxon>
        <taxon>Bacillati</taxon>
        <taxon>Bacillota</taxon>
        <taxon>Bacilli</taxon>
        <taxon>Bacillales</taxon>
        <taxon>Paenibacillaceae</taxon>
        <taxon>Paenibacillus</taxon>
    </lineage>
</organism>
<name>A0ABS8YK31_9BACL</name>
<comment type="caution">
    <text evidence="1">The sequence shown here is derived from an EMBL/GenBank/DDBJ whole genome shotgun (WGS) entry which is preliminary data.</text>
</comment>